<accession>A0A5N5TI28</accession>
<dbReference type="InterPro" id="IPR036922">
    <property type="entry name" value="Rieske_2Fe-2S_sf"/>
</dbReference>
<dbReference type="AlphaFoldDB" id="A0A5N5TI28"/>
<evidence type="ECO:0000256" key="17">
    <source>
        <dbReference type="SAM" id="Phobius"/>
    </source>
</evidence>
<evidence type="ECO:0000256" key="9">
    <source>
        <dbReference type="ARBA" id="ARBA00023004"/>
    </source>
</evidence>
<keyword evidence="10" id="KW-0411">Iron-sulfur</keyword>
<evidence type="ECO:0000256" key="14">
    <source>
        <dbReference type="ARBA" id="ARBA00026095"/>
    </source>
</evidence>
<reference evidence="19 20" key="1">
    <citation type="journal article" date="2019" name="PLoS Biol.">
        <title>Sex chromosomes control vertical transmission of feminizing Wolbachia symbionts in an isopod.</title>
        <authorList>
            <person name="Becking T."/>
            <person name="Chebbi M.A."/>
            <person name="Giraud I."/>
            <person name="Moumen B."/>
            <person name="Laverre T."/>
            <person name="Caubet Y."/>
            <person name="Peccoud J."/>
            <person name="Gilbert C."/>
            <person name="Cordaux R."/>
        </authorList>
    </citation>
    <scope>NUCLEOTIDE SEQUENCE [LARGE SCALE GENOMIC DNA]</scope>
    <source>
        <strain evidence="19">ANa2</strain>
        <tissue evidence="19">Whole body excluding digestive tract and cuticle</tissue>
    </source>
</reference>
<dbReference type="GO" id="GO:0016020">
    <property type="term" value="C:membrane"/>
    <property type="evidence" value="ECO:0007669"/>
    <property type="project" value="UniProtKB-SubCell"/>
</dbReference>
<gene>
    <name evidence="19" type="primary">daf-36</name>
    <name evidence="19" type="ORF">Anas_00195</name>
</gene>
<keyword evidence="7 17" id="KW-1133">Transmembrane helix</keyword>
<evidence type="ECO:0000256" key="6">
    <source>
        <dbReference type="ARBA" id="ARBA00022723"/>
    </source>
</evidence>
<dbReference type="PANTHER" id="PTHR21266">
    <property type="entry name" value="IRON-SULFUR DOMAIN CONTAINING PROTEIN"/>
    <property type="match status" value="1"/>
</dbReference>
<dbReference type="GO" id="GO:0051537">
    <property type="term" value="F:2 iron, 2 sulfur cluster binding"/>
    <property type="evidence" value="ECO:0007669"/>
    <property type="project" value="UniProtKB-KW"/>
</dbReference>
<keyword evidence="11 17" id="KW-0472">Membrane</keyword>
<evidence type="ECO:0000256" key="3">
    <source>
        <dbReference type="ARBA" id="ARBA00004972"/>
    </source>
</evidence>
<dbReference type="GO" id="GO:0005737">
    <property type="term" value="C:cytoplasm"/>
    <property type="evidence" value="ECO:0007669"/>
    <property type="project" value="TreeGrafter"/>
</dbReference>
<comment type="subcellular location">
    <subcellularLocation>
        <location evidence="2">Membrane</location>
    </subcellularLocation>
</comment>
<dbReference type="EMBL" id="SEYY01001095">
    <property type="protein sequence ID" value="KAB7505839.1"/>
    <property type="molecule type" value="Genomic_DNA"/>
</dbReference>
<evidence type="ECO:0000256" key="2">
    <source>
        <dbReference type="ARBA" id="ARBA00004370"/>
    </source>
</evidence>
<comment type="pathway">
    <text evidence="12">Steroid hormone biosynthesis; dafachronic acid biosynthesis.</text>
</comment>
<evidence type="ECO:0000256" key="10">
    <source>
        <dbReference type="ARBA" id="ARBA00023014"/>
    </source>
</evidence>
<dbReference type="Gene3D" id="2.102.10.10">
    <property type="entry name" value="Rieske [2Fe-2S] iron-sulphur domain"/>
    <property type="match status" value="1"/>
</dbReference>
<evidence type="ECO:0000313" key="20">
    <source>
        <dbReference type="Proteomes" id="UP000326759"/>
    </source>
</evidence>
<dbReference type="Gene3D" id="3.90.380.10">
    <property type="entry name" value="Naphthalene 1,2-dioxygenase Alpha Subunit, Chain A, domain 1"/>
    <property type="match status" value="2"/>
</dbReference>
<comment type="similarity">
    <text evidence="13">Belongs to the cholesterol 7-desaturase family.</text>
</comment>
<comment type="pathway">
    <text evidence="3">Hormone biosynthesis.</text>
</comment>
<dbReference type="Pfam" id="PF00355">
    <property type="entry name" value="Rieske"/>
    <property type="match status" value="1"/>
</dbReference>
<sequence>MIFYIIRGMYLVLLNSVDFIFGNIIEVGHQKIANNFGVKNFYHGEAPFWFDLVLFYGGQAIFFYIIWKLYQIGFTPLDRVQDLTDVGWGDGSKRAAANRIREIQRIRKSNELPPVYPNGWFAVAESRNIPKKQVISVSCLGETFAVFRGDDGKINILDAFCPHMGANMAVGGVVKGNCLECPFHGWLFDGKNGVCSHIPYAKKVPDFAKVRRWPSDERNGMVFVWYDAEGRPPQWTVPAIKEIENGEYPYRGRTEHKILAHIQEIPENGSDLAHLGHLHTPNIMKGTDLAVALTANKLLDFIHHEWDGVWKPLEAPNEHRAEVTLSHSIPMFGFKPKMMDVHVRAEQVERDIMIWNNKIFPTKPMFVAEDKLIPRFRRWYSQFYSKNSPRFGGFRKEGLDW</sequence>
<dbReference type="Proteomes" id="UP000326759">
    <property type="component" value="Unassembled WGS sequence"/>
</dbReference>
<proteinExistence type="inferred from homology"/>
<keyword evidence="4 17" id="KW-0812">Transmembrane</keyword>
<dbReference type="InterPro" id="IPR050584">
    <property type="entry name" value="Cholesterol_7-desaturase"/>
</dbReference>
<dbReference type="GO" id="GO:0046872">
    <property type="term" value="F:metal ion binding"/>
    <property type="evidence" value="ECO:0007669"/>
    <property type="project" value="UniProtKB-KW"/>
</dbReference>
<evidence type="ECO:0000256" key="11">
    <source>
        <dbReference type="ARBA" id="ARBA00023136"/>
    </source>
</evidence>
<dbReference type="Pfam" id="PF19298">
    <property type="entry name" value="KshA_C"/>
    <property type="match status" value="2"/>
</dbReference>
<dbReference type="EC" id="1.14.19.21" evidence="14"/>
<evidence type="ECO:0000256" key="8">
    <source>
        <dbReference type="ARBA" id="ARBA00023002"/>
    </source>
</evidence>
<evidence type="ECO:0000256" key="13">
    <source>
        <dbReference type="ARBA" id="ARBA00025729"/>
    </source>
</evidence>
<evidence type="ECO:0000256" key="15">
    <source>
        <dbReference type="ARBA" id="ARBA00047853"/>
    </source>
</evidence>
<organism evidence="19 20">
    <name type="scientific">Armadillidium nasatum</name>
    <dbReference type="NCBI Taxonomy" id="96803"/>
    <lineage>
        <taxon>Eukaryota</taxon>
        <taxon>Metazoa</taxon>
        <taxon>Ecdysozoa</taxon>
        <taxon>Arthropoda</taxon>
        <taxon>Crustacea</taxon>
        <taxon>Multicrustacea</taxon>
        <taxon>Malacostraca</taxon>
        <taxon>Eumalacostraca</taxon>
        <taxon>Peracarida</taxon>
        <taxon>Isopoda</taxon>
        <taxon>Oniscidea</taxon>
        <taxon>Crinocheta</taxon>
        <taxon>Armadillidiidae</taxon>
        <taxon>Armadillidium</taxon>
    </lineage>
</organism>
<comment type="caution">
    <text evidence="19">The sequence shown here is derived from an EMBL/GenBank/DDBJ whole genome shotgun (WGS) entry which is preliminary data.</text>
</comment>
<keyword evidence="9" id="KW-0408">Iron</keyword>
<dbReference type="UniPathway" id="UPA01020"/>
<evidence type="ECO:0000313" key="19">
    <source>
        <dbReference type="EMBL" id="KAB7505839.1"/>
    </source>
</evidence>
<dbReference type="InterPro" id="IPR017941">
    <property type="entry name" value="Rieske_2Fe-2S"/>
</dbReference>
<evidence type="ECO:0000256" key="1">
    <source>
        <dbReference type="ARBA" id="ARBA00001962"/>
    </source>
</evidence>
<evidence type="ECO:0000256" key="7">
    <source>
        <dbReference type="ARBA" id="ARBA00022989"/>
    </source>
</evidence>
<evidence type="ECO:0000256" key="16">
    <source>
        <dbReference type="ARBA" id="ARBA00049548"/>
    </source>
</evidence>
<feature type="transmembrane region" description="Helical" evidence="17">
    <location>
        <begin position="9"/>
        <end position="28"/>
    </location>
</feature>
<comment type="catalytic activity">
    <reaction evidence="16">
        <text>cholesterol + NADPH + O2 + H(+) = 7-dehydrocholesterol + NADP(+) + 2 H2O</text>
        <dbReference type="Rhea" id="RHEA:45024"/>
        <dbReference type="ChEBI" id="CHEBI:15377"/>
        <dbReference type="ChEBI" id="CHEBI:15378"/>
        <dbReference type="ChEBI" id="CHEBI:15379"/>
        <dbReference type="ChEBI" id="CHEBI:16113"/>
        <dbReference type="ChEBI" id="CHEBI:17759"/>
        <dbReference type="ChEBI" id="CHEBI:57783"/>
        <dbReference type="ChEBI" id="CHEBI:58349"/>
        <dbReference type="EC" id="1.14.19.21"/>
    </reaction>
    <physiologicalReaction direction="left-to-right" evidence="16">
        <dbReference type="Rhea" id="RHEA:45025"/>
    </physiologicalReaction>
</comment>
<dbReference type="InterPro" id="IPR045605">
    <property type="entry name" value="KshA-like_C"/>
</dbReference>
<protein>
    <recommendedName>
        <fullName evidence="14">cholesterol 7-desaturase</fullName>
        <ecNumber evidence="14">1.14.19.21</ecNumber>
    </recommendedName>
</protein>
<evidence type="ECO:0000256" key="12">
    <source>
        <dbReference type="ARBA" id="ARBA00025712"/>
    </source>
</evidence>
<keyword evidence="5" id="KW-0001">2Fe-2S</keyword>
<keyword evidence="20" id="KW-1185">Reference proteome</keyword>
<evidence type="ECO:0000256" key="5">
    <source>
        <dbReference type="ARBA" id="ARBA00022714"/>
    </source>
</evidence>
<dbReference type="PROSITE" id="PS51296">
    <property type="entry name" value="RIESKE"/>
    <property type="match status" value="1"/>
</dbReference>
<dbReference type="SUPFAM" id="SSF50022">
    <property type="entry name" value="ISP domain"/>
    <property type="match status" value="1"/>
</dbReference>
<keyword evidence="6" id="KW-0479">Metal-binding</keyword>
<dbReference type="GO" id="GO:0008203">
    <property type="term" value="P:cholesterol metabolic process"/>
    <property type="evidence" value="ECO:0007669"/>
    <property type="project" value="InterPro"/>
</dbReference>
<comment type="cofactor">
    <cofactor evidence="1">
        <name>Fe cation</name>
        <dbReference type="ChEBI" id="CHEBI:24875"/>
    </cofactor>
</comment>
<evidence type="ECO:0000256" key="4">
    <source>
        <dbReference type="ARBA" id="ARBA00022692"/>
    </source>
</evidence>
<dbReference type="OrthoDB" id="426882at2759"/>
<keyword evidence="8" id="KW-0560">Oxidoreductase</keyword>
<evidence type="ECO:0000259" key="18">
    <source>
        <dbReference type="PROSITE" id="PS51296"/>
    </source>
</evidence>
<comment type="catalytic activity">
    <reaction evidence="15">
        <text>cholesterol + NADH + O2 + H(+) = 7-dehydrocholesterol + NAD(+) + 2 H2O</text>
        <dbReference type="Rhea" id="RHEA:51644"/>
        <dbReference type="ChEBI" id="CHEBI:15377"/>
        <dbReference type="ChEBI" id="CHEBI:15378"/>
        <dbReference type="ChEBI" id="CHEBI:15379"/>
        <dbReference type="ChEBI" id="CHEBI:16113"/>
        <dbReference type="ChEBI" id="CHEBI:17759"/>
        <dbReference type="ChEBI" id="CHEBI:57540"/>
        <dbReference type="ChEBI" id="CHEBI:57945"/>
        <dbReference type="EC" id="1.14.19.21"/>
    </reaction>
    <physiologicalReaction direction="left-to-right" evidence="15">
        <dbReference type="Rhea" id="RHEA:51645"/>
    </physiologicalReaction>
</comment>
<feature type="domain" description="Rieske" evidence="18">
    <location>
        <begin position="120"/>
        <end position="224"/>
    </location>
</feature>
<feature type="transmembrane region" description="Helical" evidence="17">
    <location>
        <begin position="48"/>
        <end position="67"/>
    </location>
</feature>
<name>A0A5N5TI28_9CRUS</name>
<dbReference type="PANTHER" id="PTHR21266:SF32">
    <property type="entry name" value="CHOLESTEROL 7-DESATURASE NVD"/>
    <property type="match status" value="1"/>
</dbReference>
<dbReference type="GO" id="GO:0170056">
    <property type="term" value="F:cholesterol 7-desaturase [NAD(P)H] activity"/>
    <property type="evidence" value="ECO:0007669"/>
    <property type="project" value="UniProtKB-EC"/>
</dbReference>